<comment type="caution">
    <text evidence="3">The sequence shown here is derived from an EMBL/GenBank/DDBJ whole genome shotgun (WGS) entry which is preliminary data.</text>
</comment>
<name>A0ABU8BQY2_9RHOB</name>
<dbReference type="EMBL" id="JBALHR010000001">
    <property type="protein sequence ID" value="MEH7827104.1"/>
    <property type="molecule type" value="Genomic_DNA"/>
</dbReference>
<gene>
    <name evidence="3" type="ORF">V6590_03010</name>
</gene>
<organism evidence="3 4">
    <name type="scientific">Gemmobacter denitrificans</name>
    <dbReference type="NCBI Taxonomy" id="3123040"/>
    <lineage>
        <taxon>Bacteria</taxon>
        <taxon>Pseudomonadati</taxon>
        <taxon>Pseudomonadota</taxon>
        <taxon>Alphaproteobacteria</taxon>
        <taxon>Rhodobacterales</taxon>
        <taxon>Paracoccaceae</taxon>
        <taxon>Gemmobacter</taxon>
    </lineage>
</organism>
<feature type="coiled-coil region" evidence="1">
    <location>
        <begin position="559"/>
        <end position="593"/>
    </location>
</feature>
<feature type="compositionally biased region" description="Gly residues" evidence="2">
    <location>
        <begin position="479"/>
        <end position="491"/>
    </location>
</feature>
<proteinExistence type="predicted"/>
<feature type="region of interest" description="Disordered" evidence="2">
    <location>
        <begin position="466"/>
        <end position="497"/>
    </location>
</feature>
<keyword evidence="1" id="KW-0175">Coiled coil</keyword>
<reference evidence="3" key="1">
    <citation type="submission" date="2024-02" db="EMBL/GenBank/DDBJ databases">
        <title>Genome sequences of strain Gemmobacter sp. JM10B15.</title>
        <authorList>
            <person name="Zhang M."/>
        </authorList>
    </citation>
    <scope>NUCLEOTIDE SEQUENCE</scope>
    <source>
        <strain evidence="3">JM10B15</strain>
    </source>
</reference>
<evidence type="ECO:0000313" key="3">
    <source>
        <dbReference type="EMBL" id="MEH7827104.1"/>
    </source>
</evidence>
<evidence type="ECO:0000256" key="1">
    <source>
        <dbReference type="SAM" id="Coils"/>
    </source>
</evidence>
<evidence type="ECO:0000256" key="2">
    <source>
        <dbReference type="SAM" id="MobiDB-lite"/>
    </source>
</evidence>
<evidence type="ECO:0000313" key="4">
    <source>
        <dbReference type="Proteomes" id="UP001431963"/>
    </source>
</evidence>
<dbReference type="Proteomes" id="UP001431963">
    <property type="component" value="Unassembled WGS sequence"/>
</dbReference>
<accession>A0ABU8BQY2</accession>
<protein>
    <submittedName>
        <fullName evidence="3">Phage tail tape measure protein</fullName>
    </submittedName>
</protein>
<dbReference type="RefSeq" id="WP_335419279.1">
    <property type="nucleotide sequence ID" value="NZ_JBALHR010000001.1"/>
</dbReference>
<sequence length="766" mass="80033">MADANLERITILLQARDRDFARAMDRNNKLIAKFTRDAEQGTTRMSKKVQQNLNAMSSSFKGFATGFAGGIAGGLITSALGALNTDLRGTVASIAQVGDEAKRSGLGAQAFQEWAYVAKQNRVSIDALVDGFKELNLRADEWISTGAGPAAEAFKRIGFSPDELKARLKDPSSLMLEIIGRLQQLDKAAQIRVADEVFGGTGGEQFVQLIGQGREGLQGLIDRGYEVGAVMDEQMIVKAQELDAKFSDVETRLSSLWKTGVVGAAEFFGFIEAERERLQFNPDETAKAFGRGTAEALSGLGEIDQSALEIIEDTAAEIEGLSAAATNLLPALNDAAVMLRGMGDEAGSQQLTDLALRMADAVAEFEAGTITGEEYAAQLAEIGAEAEASFAAMSDLDRASLAGVIGQVSALLSWVGRLPGAIAAARNELSSIAMMDTGTPLTLSDGPLLPQEPSLAPTDAVRPKARPFELGVPDLPRRSGGGGGGRGGGGGSRDRFGDSLKDWRVEAEGILAEAEALNSLALSFDEYGISVDVARRKAELLQEAKEAGKEITPALRAEIDALAASYANASVELERAKERHDEFKSAVEQAKGTLSSAFVGLVTGANSFRDALGNVLGKLAEMMAMKAFESLWSGGLGSATGGLLGFLGFASGGYTGPGARNQPAGIVHKGEVVFSQDDVARAGGVAAVEAMRRNGVSRAMAPASASSAMAAQPITVTAYTDEGVILNIAGAAAVQQINRAAPGIVRQSVQATGSAMSRSKSFGARR</sequence>
<keyword evidence="4" id="KW-1185">Reference proteome</keyword>